<reference evidence="7" key="1">
    <citation type="submission" date="2014-11" db="EMBL/GenBank/DDBJ databases">
        <authorList>
            <person name="Geib S."/>
        </authorList>
    </citation>
    <scope>NUCLEOTIDE SEQUENCE</scope>
</reference>
<accession>A0A0A1WSK6</accession>
<dbReference type="Pfam" id="PF00755">
    <property type="entry name" value="Carn_acyltransf"/>
    <property type="match status" value="1"/>
</dbReference>
<dbReference type="PANTHER" id="PTHR22589">
    <property type="entry name" value="CARNITINE O-ACYLTRANSFERASE"/>
    <property type="match status" value="1"/>
</dbReference>
<evidence type="ECO:0000256" key="1">
    <source>
        <dbReference type="ARBA" id="ARBA00005232"/>
    </source>
</evidence>
<reference evidence="7" key="2">
    <citation type="journal article" date="2015" name="Gigascience">
        <title>Reconstructing a comprehensive transcriptome assembly of a white-pupal translocated strain of the pest fruit fly Bactrocera cucurbitae.</title>
        <authorList>
            <person name="Sim S.B."/>
            <person name="Calla B."/>
            <person name="Hall B."/>
            <person name="DeRego T."/>
            <person name="Geib S.M."/>
        </authorList>
    </citation>
    <scope>NUCLEOTIDE SEQUENCE</scope>
</reference>
<organism evidence="7">
    <name type="scientific">Zeugodacus cucurbitae</name>
    <name type="common">Melon fruit fly</name>
    <name type="synonym">Bactrocera cucurbitae</name>
    <dbReference type="NCBI Taxonomy" id="28588"/>
    <lineage>
        <taxon>Eukaryota</taxon>
        <taxon>Metazoa</taxon>
        <taxon>Ecdysozoa</taxon>
        <taxon>Arthropoda</taxon>
        <taxon>Hexapoda</taxon>
        <taxon>Insecta</taxon>
        <taxon>Pterygota</taxon>
        <taxon>Neoptera</taxon>
        <taxon>Endopterygota</taxon>
        <taxon>Diptera</taxon>
        <taxon>Brachycera</taxon>
        <taxon>Muscomorpha</taxon>
        <taxon>Tephritoidea</taxon>
        <taxon>Tephritidae</taxon>
        <taxon>Zeugodacus</taxon>
        <taxon>Zeugodacus</taxon>
    </lineage>
</organism>
<dbReference type="Gene3D" id="3.30.559.10">
    <property type="entry name" value="Chloramphenicol acetyltransferase-like domain"/>
    <property type="match status" value="1"/>
</dbReference>
<gene>
    <name evidence="7" type="primary">Crot_2</name>
    <name evidence="7" type="ORF">g.32561</name>
</gene>
<evidence type="ECO:0000256" key="2">
    <source>
        <dbReference type="ARBA" id="ARBA00022679"/>
    </source>
</evidence>
<proteinExistence type="inferred from homology"/>
<dbReference type="SUPFAM" id="SSF52777">
    <property type="entry name" value="CoA-dependent acyltransferases"/>
    <property type="match status" value="2"/>
</dbReference>
<evidence type="ECO:0000313" key="7">
    <source>
        <dbReference type="EMBL" id="JAD02064.1"/>
    </source>
</evidence>
<feature type="domain" description="Choline/carnitine acyltransferase" evidence="6">
    <location>
        <begin position="93"/>
        <end position="666"/>
    </location>
</feature>
<evidence type="ECO:0000259" key="6">
    <source>
        <dbReference type="Pfam" id="PF00755"/>
    </source>
</evidence>
<feature type="transmembrane region" description="Helical" evidence="5">
    <location>
        <begin position="36"/>
        <end position="56"/>
    </location>
</feature>
<dbReference type="InterPro" id="IPR039551">
    <property type="entry name" value="Cho/carn_acyl_trans"/>
</dbReference>
<dbReference type="InterPro" id="IPR042231">
    <property type="entry name" value="Cho/carn_acyl_trans_2"/>
</dbReference>
<keyword evidence="5" id="KW-0812">Transmembrane</keyword>
<evidence type="ECO:0000256" key="5">
    <source>
        <dbReference type="SAM" id="Phobius"/>
    </source>
</evidence>
<dbReference type="Gene3D" id="3.30.559.70">
    <property type="entry name" value="Choline/Carnitine o-acyltransferase, domain 2"/>
    <property type="match status" value="1"/>
</dbReference>
<evidence type="ECO:0000256" key="3">
    <source>
        <dbReference type="ARBA" id="ARBA00023315"/>
    </source>
</evidence>
<feature type="active site" description="Proton acceptor" evidence="4">
    <location>
        <position position="396"/>
    </location>
</feature>
<feature type="non-terminal residue" evidence="7">
    <location>
        <position position="1"/>
    </location>
</feature>
<protein>
    <submittedName>
        <fullName evidence="7">Peroxisomal carnitine O-octanoyltransferase</fullName>
    </submittedName>
</protein>
<dbReference type="PANTHER" id="PTHR22589:SF67">
    <property type="entry name" value="PEROXISOMAL CARNITINE O-OCTANOYLTRANSFERASE"/>
    <property type="match status" value="1"/>
</dbReference>
<dbReference type="GO" id="GO:0008458">
    <property type="term" value="F:carnitine O-octanoyltransferase activity"/>
    <property type="evidence" value="ECO:0007669"/>
    <property type="project" value="TreeGrafter"/>
</dbReference>
<evidence type="ECO:0000256" key="4">
    <source>
        <dbReference type="PIRSR" id="PIRSR600542-1"/>
    </source>
</evidence>
<name>A0A0A1WSK6_ZEUCU</name>
<dbReference type="AlphaFoldDB" id="A0A0A1WSK6"/>
<keyword evidence="5" id="KW-0472">Membrane</keyword>
<comment type="similarity">
    <text evidence="1">Belongs to the carnitine/choline acetyltransferase family.</text>
</comment>
<dbReference type="PROSITE" id="PS00439">
    <property type="entry name" value="ACYLTRANSF_C_1"/>
    <property type="match status" value="1"/>
</dbReference>
<keyword evidence="2 7" id="KW-0808">Transferase</keyword>
<keyword evidence="3" id="KW-0012">Acyltransferase</keyword>
<keyword evidence="5" id="KW-1133">Transmembrane helix</keyword>
<dbReference type="GO" id="GO:0005777">
    <property type="term" value="C:peroxisome"/>
    <property type="evidence" value="ECO:0007669"/>
    <property type="project" value="TreeGrafter"/>
</dbReference>
<dbReference type="InterPro" id="IPR000542">
    <property type="entry name" value="Carn_acyl_trans"/>
</dbReference>
<dbReference type="InterPro" id="IPR023213">
    <property type="entry name" value="CAT-like_dom_sf"/>
</dbReference>
<sequence length="684" mass="78887">KKSFQLFADILTVRLFSHLFTHTFKERLVRSVCSQFTCRWGLVFFVFFFVTNISPIKGHFSYIFSQVMDRDSIYFIDEGESNTFDFDETLPPLPLPDLHDTLQRYYDSLKPFGTLSELDKSKKIISEFENGIGTELHKKLKERAESKRNWIEEWWDKYAYHMLRVPLNPYIVMAMPVKLENINIPETPAFLLKNLSRILYYTLEFWNAVRKATIKPHSSNDGKTKYSSALYKRFFSTTRAPGIEYDYIKSYFKTVKEGSTPSHVMVLGKGRIFVFEGLHADGTIITLQEILSVLQRIRSILDYEPMGDCVPVLTHDDRTTWAENYLHLQEISEKNREVLQIIESSTIVIAFDENEPHNYEETSVFCVNGDYHSKWGDRSSSIIAFKNGRFACVGEHSAYDGTISVSYALFVQLSLYEKAEPDWSCTDNSTHVALKELNFDLDNELQKEIKRAKLDCDQRRNDIIITHDYFNGYGKDVIKSWNLHPDSFVQVIMQLAYAELHQEIASTYETALMRHFYNGRTETLRSCTNEVHKFIQIARHVMSSTGEIAAAFRNAVNHHSHQMNEARKGNGVDRHLFGLWCIAYENEIDVPEIYNDPLYAKSGGGGNFVLSTSTLGYTSIVGFVAPMTLDGYGVFYTITSSTIYIQISAFRGSTKTSAHKFSEEFKRQFSRIKNILESSHKPKL</sequence>
<dbReference type="EMBL" id="GBXI01012228">
    <property type="protein sequence ID" value="JAD02064.1"/>
    <property type="molecule type" value="Transcribed_RNA"/>
</dbReference>